<dbReference type="AlphaFoldDB" id="A0A917BZD0"/>
<feature type="signal peptide" evidence="2">
    <location>
        <begin position="1"/>
        <end position="23"/>
    </location>
</feature>
<organism evidence="4 5">
    <name type="scientific">Terasakiella brassicae</name>
    <dbReference type="NCBI Taxonomy" id="1634917"/>
    <lineage>
        <taxon>Bacteria</taxon>
        <taxon>Pseudomonadati</taxon>
        <taxon>Pseudomonadota</taxon>
        <taxon>Alphaproteobacteria</taxon>
        <taxon>Rhodospirillales</taxon>
        <taxon>Terasakiellaceae</taxon>
        <taxon>Terasakiella</taxon>
    </lineage>
</organism>
<dbReference type="PANTHER" id="PTHR30570:SF1">
    <property type="entry name" value="PHOSPHATE-BINDING PROTEIN PSTS"/>
    <property type="match status" value="1"/>
</dbReference>
<feature type="chain" id="PRO_5037272839" evidence="2">
    <location>
        <begin position="24"/>
        <end position="342"/>
    </location>
</feature>
<reference evidence="4" key="2">
    <citation type="submission" date="2020-09" db="EMBL/GenBank/DDBJ databases">
        <authorList>
            <person name="Sun Q."/>
            <person name="Zhou Y."/>
        </authorList>
    </citation>
    <scope>NUCLEOTIDE SEQUENCE</scope>
    <source>
        <strain evidence="4">CGMCC 1.15254</strain>
    </source>
</reference>
<accession>A0A917BZD0</accession>
<feature type="domain" description="PBP" evidence="3">
    <location>
        <begin position="29"/>
        <end position="307"/>
    </location>
</feature>
<evidence type="ECO:0000256" key="1">
    <source>
        <dbReference type="ARBA" id="ARBA00022729"/>
    </source>
</evidence>
<dbReference type="Proteomes" id="UP000632498">
    <property type="component" value="Unassembled WGS sequence"/>
</dbReference>
<evidence type="ECO:0000256" key="2">
    <source>
        <dbReference type="SAM" id="SignalP"/>
    </source>
</evidence>
<dbReference type="Gene3D" id="3.40.190.10">
    <property type="entry name" value="Periplasmic binding protein-like II"/>
    <property type="match status" value="2"/>
</dbReference>
<dbReference type="EMBL" id="BMHV01000009">
    <property type="protein sequence ID" value="GGF62605.1"/>
    <property type="molecule type" value="Genomic_DNA"/>
</dbReference>
<evidence type="ECO:0000259" key="3">
    <source>
        <dbReference type="Pfam" id="PF12849"/>
    </source>
</evidence>
<reference evidence="4" key="1">
    <citation type="journal article" date="2014" name="Int. J. Syst. Evol. Microbiol.">
        <title>Complete genome sequence of Corynebacterium casei LMG S-19264T (=DSM 44701T), isolated from a smear-ripened cheese.</title>
        <authorList>
            <consortium name="US DOE Joint Genome Institute (JGI-PGF)"/>
            <person name="Walter F."/>
            <person name="Albersmeier A."/>
            <person name="Kalinowski J."/>
            <person name="Ruckert C."/>
        </authorList>
    </citation>
    <scope>NUCLEOTIDE SEQUENCE</scope>
    <source>
        <strain evidence="4">CGMCC 1.15254</strain>
    </source>
</reference>
<evidence type="ECO:0000313" key="4">
    <source>
        <dbReference type="EMBL" id="GGF62605.1"/>
    </source>
</evidence>
<keyword evidence="1 2" id="KW-0732">Signal</keyword>
<dbReference type="PANTHER" id="PTHR30570">
    <property type="entry name" value="PERIPLASMIC PHOSPHATE BINDING COMPONENT OF PHOSPHATE ABC TRANSPORTER"/>
    <property type="match status" value="1"/>
</dbReference>
<sequence>MMKRVSALLIGFGILLNAGQGNANSEFRNAVRIVGSSTVFPFAAFVAEKYYRKTGAESPVVESTGSGGGIKMFCAGIGIETPDIVNASRRMKISEIRDCAHNKVDHISEIMIGWDGIIIAKSRDSADFNLTRRHLWKALAKRLPVDGQLVDNPHKLWSHIDSALPDVPIQFFGPPPTSGTRDVFVEEVMNNGCRGSDYIEKLNAPTRKTVCGEMREDGVYIEAGEDDDLIVRRLSNNPKALGILGYNALERRSGLISALNIDGVVPTFETIRDGMYPLARPLFLYVKTEHMKALPQIGEFLKEFMSEAAIGEEGYLTENGLIPLQDDLGRSMKAQVLKLSTQ</sequence>
<comment type="caution">
    <text evidence="4">The sequence shown here is derived from an EMBL/GenBank/DDBJ whole genome shotgun (WGS) entry which is preliminary data.</text>
</comment>
<gene>
    <name evidence="4" type="ORF">GCM10011332_15580</name>
</gene>
<evidence type="ECO:0000313" key="5">
    <source>
        <dbReference type="Proteomes" id="UP000632498"/>
    </source>
</evidence>
<dbReference type="InterPro" id="IPR050811">
    <property type="entry name" value="Phosphate_ABC_transporter"/>
</dbReference>
<dbReference type="RefSeq" id="WP_229734273.1">
    <property type="nucleotide sequence ID" value="NZ_BMHV01000009.1"/>
</dbReference>
<dbReference type="Pfam" id="PF12849">
    <property type="entry name" value="PBP_like_2"/>
    <property type="match status" value="1"/>
</dbReference>
<protein>
    <submittedName>
        <fullName evidence="4">Phosphate ABC transporter substrate-binding protein</fullName>
    </submittedName>
</protein>
<keyword evidence="5" id="KW-1185">Reference proteome</keyword>
<dbReference type="SUPFAM" id="SSF53850">
    <property type="entry name" value="Periplasmic binding protein-like II"/>
    <property type="match status" value="1"/>
</dbReference>
<proteinExistence type="predicted"/>
<dbReference type="InterPro" id="IPR024370">
    <property type="entry name" value="PBP_domain"/>
</dbReference>
<name>A0A917BZD0_9PROT</name>